<dbReference type="InterPro" id="IPR025293">
    <property type="entry name" value="YfiR/HmsC-like"/>
</dbReference>
<comment type="caution">
    <text evidence="1">The sequence shown here is derived from an EMBL/GenBank/DDBJ whole genome shotgun (WGS) entry which is preliminary data.</text>
</comment>
<protein>
    <submittedName>
        <fullName evidence="1">DUF4154 domain-containing protein</fullName>
    </submittedName>
</protein>
<keyword evidence="2" id="KW-1185">Reference proteome</keyword>
<evidence type="ECO:0000313" key="2">
    <source>
        <dbReference type="Proteomes" id="UP000241771"/>
    </source>
</evidence>
<accession>A0A2T3NNW9</accession>
<name>A0A2T3NNW9_9GAMM</name>
<organism evidence="1 2">
    <name type="scientific">Photobacterium sanctipauli</name>
    <dbReference type="NCBI Taxonomy" id="1342794"/>
    <lineage>
        <taxon>Bacteria</taxon>
        <taxon>Pseudomonadati</taxon>
        <taxon>Pseudomonadota</taxon>
        <taxon>Gammaproteobacteria</taxon>
        <taxon>Vibrionales</taxon>
        <taxon>Vibrionaceae</taxon>
        <taxon>Photobacterium</taxon>
    </lineage>
</organism>
<dbReference type="RefSeq" id="WP_081878805.1">
    <property type="nucleotide sequence ID" value="NZ_PYMA01000014.1"/>
</dbReference>
<dbReference type="Proteomes" id="UP000241771">
    <property type="component" value="Unassembled WGS sequence"/>
</dbReference>
<reference evidence="1 2" key="1">
    <citation type="submission" date="2018-01" db="EMBL/GenBank/DDBJ databases">
        <title>Whole genome sequencing of Histamine producing bacteria.</title>
        <authorList>
            <person name="Butler K."/>
        </authorList>
    </citation>
    <scope>NUCLEOTIDE SEQUENCE [LARGE SCALE GENOMIC DNA]</scope>
    <source>
        <strain evidence="1 2">DSM 100436</strain>
    </source>
</reference>
<dbReference type="EMBL" id="PYMA01000014">
    <property type="protein sequence ID" value="PSW17620.1"/>
    <property type="molecule type" value="Genomic_DNA"/>
</dbReference>
<sequence>MELVSMTGRTILCRYQLWLAMSFALLVLSVTAKASSPSQSYSAHKIKTVYVYRLANFIRWPNADPIRYCVLGRDSITITLDKFFASAAVNTKLTKMDDLTAASEQCEVLYITEQKLNILQAIPQYPELLTISDSPRFLERGGMIELQTHNKKIKPALSLTHLQRANLSASSQLLRIAIIHDHQLGNKMSGGSHE</sequence>
<dbReference type="Pfam" id="PF13689">
    <property type="entry name" value="DUF4154"/>
    <property type="match status" value="1"/>
</dbReference>
<evidence type="ECO:0000313" key="1">
    <source>
        <dbReference type="EMBL" id="PSW17620.1"/>
    </source>
</evidence>
<proteinExistence type="predicted"/>
<gene>
    <name evidence="1" type="ORF">C9I98_19060</name>
</gene>
<dbReference type="AlphaFoldDB" id="A0A2T3NNW9"/>